<evidence type="ECO:0000256" key="1">
    <source>
        <dbReference type="SAM" id="Phobius"/>
    </source>
</evidence>
<dbReference type="SUPFAM" id="SSF143503">
    <property type="entry name" value="PUG domain-like"/>
    <property type="match status" value="1"/>
</dbReference>
<feature type="transmembrane region" description="Helical" evidence="1">
    <location>
        <begin position="41"/>
        <end position="64"/>
    </location>
</feature>
<protein>
    <submittedName>
        <fullName evidence="2">Uncharacterized protein</fullName>
    </submittedName>
</protein>
<dbReference type="PANTHER" id="PTHR46713:SF1">
    <property type="entry name" value="F13M7.16 PROTEIN"/>
    <property type="match status" value="1"/>
</dbReference>
<dbReference type="AlphaFoldDB" id="A0A978V305"/>
<accession>A0A978V305</accession>
<name>A0A978V305_ZIZJJ</name>
<organism evidence="2 3">
    <name type="scientific">Ziziphus jujuba var. spinosa</name>
    <dbReference type="NCBI Taxonomy" id="714518"/>
    <lineage>
        <taxon>Eukaryota</taxon>
        <taxon>Viridiplantae</taxon>
        <taxon>Streptophyta</taxon>
        <taxon>Embryophyta</taxon>
        <taxon>Tracheophyta</taxon>
        <taxon>Spermatophyta</taxon>
        <taxon>Magnoliopsida</taxon>
        <taxon>eudicotyledons</taxon>
        <taxon>Gunneridae</taxon>
        <taxon>Pentapetalae</taxon>
        <taxon>rosids</taxon>
        <taxon>fabids</taxon>
        <taxon>Rosales</taxon>
        <taxon>Rhamnaceae</taxon>
        <taxon>Paliureae</taxon>
        <taxon>Ziziphus</taxon>
    </lineage>
</organism>
<dbReference type="EMBL" id="JAEACU010000007">
    <property type="protein sequence ID" value="KAH7521738.1"/>
    <property type="molecule type" value="Genomic_DNA"/>
</dbReference>
<gene>
    <name evidence="2" type="ORF">FEM48_Zijuj07G0064400</name>
</gene>
<dbReference type="Proteomes" id="UP000813462">
    <property type="component" value="Unassembled WGS sequence"/>
</dbReference>
<keyword evidence="1" id="KW-0812">Transmembrane</keyword>
<evidence type="ECO:0000313" key="2">
    <source>
        <dbReference type="EMBL" id="KAH7521738.1"/>
    </source>
</evidence>
<sequence>MSPSLLPLTHLSLYVLPQSSRNESLPSPKFKIQTLAMKITVMAFLHFVYLIVFIVTDENFLIFLAERRRKVGLPPEDTSAAKSSAPVVEEKKSFLPIMPATKVEQMRECLRSLKQNHKENVAKVKRAFQTLNICRKCRQKSRTTISVPNLMFFFTLSKWVALPSMIHAINPMLINPLIERIGVMRGRIEFLELCGFEKQQGGEFLILSRDKVDRVVLNSAGSELDPAIKNPFFGVLLSPKREFIRCQVRTNHRPSPVFGKQNGRTGQLIPVCSTYPPRGGLT</sequence>
<evidence type="ECO:0000313" key="3">
    <source>
        <dbReference type="Proteomes" id="UP000813462"/>
    </source>
</evidence>
<keyword evidence="1" id="KW-1133">Transmembrane helix</keyword>
<dbReference type="InterPro" id="IPR036339">
    <property type="entry name" value="PUB-like_dom_sf"/>
</dbReference>
<keyword evidence="1" id="KW-0472">Membrane</keyword>
<reference evidence="2" key="1">
    <citation type="journal article" date="2021" name="Front. Plant Sci.">
        <title>Chromosome-Scale Genome Assembly for Chinese Sour Jujube and Insights Into Its Genome Evolution and Domestication Signature.</title>
        <authorList>
            <person name="Shen L.-Y."/>
            <person name="Luo H."/>
            <person name="Wang X.-L."/>
            <person name="Wang X.-M."/>
            <person name="Qiu X.-J."/>
            <person name="Liu H."/>
            <person name="Zhou S.-S."/>
            <person name="Jia K.-H."/>
            <person name="Nie S."/>
            <person name="Bao Y.-T."/>
            <person name="Zhang R.-G."/>
            <person name="Yun Q.-Z."/>
            <person name="Chai Y.-H."/>
            <person name="Lu J.-Y."/>
            <person name="Li Y."/>
            <person name="Zhao S.-W."/>
            <person name="Mao J.-F."/>
            <person name="Jia S.-G."/>
            <person name="Mao Y.-M."/>
        </authorList>
    </citation>
    <scope>NUCLEOTIDE SEQUENCE</scope>
    <source>
        <strain evidence="2">AT0</strain>
        <tissue evidence="2">Leaf</tissue>
    </source>
</reference>
<comment type="caution">
    <text evidence="2">The sequence shown here is derived from an EMBL/GenBank/DDBJ whole genome shotgun (WGS) entry which is preliminary data.</text>
</comment>
<proteinExistence type="predicted"/>
<dbReference type="PANTHER" id="PTHR46713">
    <property type="entry name" value="F13M7.16 PROTEIN"/>
    <property type="match status" value="1"/>
</dbReference>